<evidence type="ECO:0000256" key="9">
    <source>
        <dbReference type="ARBA" id="ARBA00022989"/>
    </source>
</evidence>
<evidence type="ECO:0000256" key="10">
    <source>
        <dbReference type="ARBA" id="ARBA00023128"/>
    </source>
</evidence>
<keyword evidence="11 14" id="KW-0472">Membrane</keyword>
<keyword evidence="9 14" id="KW-1133">Transmembrane helix</keyword>
<evidence type="ECO:0000313" key="17">
    <source>
        <dbReference type="Proteomes" id="UP000494106"/>
    </source>
</evidence>
<protein>
    <recommendedName>
        <fullName evidence="3">NADH dehydrogenase [ubiquinone] 1 beta subcomplex subunit 4</fullName>
    </recommendedName>
    <alternativeName>
        <fullName evidence="12">Complex I-B15</fullName>
    </alternativeName>
    <alternativeName>
        <fullName evidence="13">NADH-ubiquinone oxidoreductase B15 subunit</fullName>
    </alternativeName>
</protein>
<dbReference type="PANTHER" id="PTHR15469">
    <property type="entry name" value="NADH-UBIQUINONE OXIDOREDUCTASE B15 SUBUNIT"/>
    <property type="match status" value="1"/>
</dbReference>
<evidence type="ECO:0000256" key="14">
    <source>
        <dbReference type="SAM" id="Phobius"/>
    </source>
</evidence>
<evidence type="ECO:0000256" key="1">
    <source>
        <dbReference type="ARBA" id="ARBA00004434"/>
    </source>
</evidence>
<evidence type="ECO:0000256" key="5">
    <source>
        <dbReference type="ARBA" id="ARBA00022660"/>
    </source>
</evidence>
<dbReference type="Proteomes" id="UP000494106">
    <property type="component" value="Unassembled WGS sequence"/>
</dbReference>
<dbReference type="PANTHER" id="PTHR15469:SF0">
    <property type="entry name" value="NADH DEHYDROGENASE [UBIQUINONE] 1 BETA SUBCOMPLEX SUBUNIT 4"/>
    <property type="match status" value="1"/>
</dbReference>
<dbReference type="OrthoDB" id="5818798at2759"/>
<evidence type="ECO:0000256" key="8">
    <source>
        <dbReference type="ARBA" id="ARBA00022982"/>
    </source>
</evidence>
<keyword evidence="10" id="KW-0496">Mitochondrion</keyword>
<proteinExistence type="inferred from homology"/>
<dbReference type="InterPro" id="IPR009866">
    <property type="entry name" value="NADH_UbQ_OxRdtase_NDUFB4_su"/>
</dbReference>
<keyword evidence="8" id="KW-0249">Electron transport</keyword>
<reference evidence="17 18" key="1">
    <citation type="submission" date="2020-04" db="EMBL/GenBank/DDBJ databases">
        <authorList>
            <person name="Wallbank WR R."/>
            <person name="Pardo Diaz C."/>
            <person name="Kozak K."/>
            <person name="Martin S."/>
            <person name="Jiggins C."/>
            <person name="Moest M."/>
            <person name="Warren A I."/>
            <person name="Byers J.R.P. K."/>
            <person name="Montejo-Kovacevich G."/>
            <person name="Yen C E."/>
        </authorList>
    </citation>
    <scope>NUCLEOTIDE SEQUENCE [LARGE SCALE GENOMIC DNA]</scope>
</reference>
<feature type="transmembrane region" description="Helical" evidence="14">
    <location>
        <begin position="72"/>
        <end position="91"/>
    </location>
</feature>
<accession>A0A8S1B911</accession>
<evidence type="ECO:0000256" key="12">
    <source>
        <dbReference type="ARBA" id="ARBA00030212"/>
    </source>
</evidence>
<evidence type="ECO:0000256" key="2">
    <source>
        <dbReference type="ARBA" id="ARBA00007260"/>
    </source>
</evidence>
<name>A0A8S1B911_ARCPL</name>
<dbReference type="Proteomes" id="UP000494256">
    <property type="component" value="Unassembled WGS sequence"/>
</dbReference>
<evidence type="ECO:0000313" key="16">
    <source>
        <dbReference type="EMBL" id="CAB3254401.1"/>
    </source>
</evidence>
<keyword evidence="7" id="KW-0999">Mitochondrion inner membrane</keyword>
<dbReference type="EMBL" id="CADEBC010000562">
    <property type="protein sequence ID" value="CAB3254289.1"/>
    <property type="molecule type" value="Genomic_DNA"/>
</dbReference>
<dbReference type="AlphaFoldDB" id="A0A8S1B911"/>
<comment type="caution">
    <text evidence="15">The sequence shown here is derived from an EMBL/GenBank/DDBJ whole genome shotgun (WGS) entry which is preliminary data.</text>
</comment>
<dbReference type="GO" id="GO:0005743">
    <property type="term" value="C:mitochondrial inner membrane"/>
    <property type="evidence" value="ECO:0007669"/>
    <property type="project" value="UniProtKB-SubCell"/>
</dbReference>
<keyword evidence="17" id="KW-1185">Reference proteome</keyword>
<keyword evidence="4" id="KW-0813">Transport</keyword>
<evidence type="ECO:0000256" key="13">
    <source>
        <dbReference type="ARBA" id="ARBA00030987"/>
    </source>
</evidence>
<dbReference type="Pfam" id="PF07225">
    <property type="entry name" value="NDUF_B4"/>
    <property type="match status" value="1"/>
</dbReference>
<evidence type="ECO:0000313" key="15">
    <source>
        <dbReference type="EMBL" id="CAB3254289.1"/>
    </source>
</evidence>
<comment type="subcellular location">
    <subcellularLocation>
        <location evidence="1">Mitochondrion inner membrane</location>
        <topology evidence="1">Single-pass membrane protein</topology>
    </subcellularLocation>
</comment>
<keyword evidence="6 14" id="KW-0812">Transmembrane</keyword>
<evidence type="ECO:0000256" key="3">
    <source>
        <dbReference type="ARBA" id="ARBA00018681"/>
    </source>
</evidence>
<gene>
    <name evidence="15" type="ORF">APLA_LOCUS14496</name>
    <name evidence="16" type="ORF">APLA_LOCUS14712</name>
</gene>
<evidence type="ECO:0000256" key="11">
    <source>
        <dbReference type="ARBA" id="ARBA00023136"/>
    </source>
</evidence>
<sequence>MTNPYGISDAEFNIIKQQAARRATLRKEFIKQKTNPFKHANEAGYVFDTAIQKFLSMKVTQLDYFTANRTTSVFGVCAVIIPMFAYGYALWKHRTTREAQIRSGELRYKDRLFKFA</sequence>
<evidence type="ECO:0000256" key="7">
    <source>
        <dbReference type="ARBA" id="ARBA00022792"/>
    </source>
</evidence>
<organism evidence="15 17">
    <name type="scientific">Arctia plantaginis</name>
    <name type="common">Wood tiger moth</name>
    <name type="synonym">Phalaena plantaginis</name>
    <dbReference type="NCBI Taxonomy" id="874455"/>
    <lineage>
        <taxon>Eukaryota</taxon>
        <taxon>Metazoa</taxon>
        <taxon>Ecdysozoa</taxon>
        <taxon>Arthropoda</taxon>
        <taxon>Hexapoda</taxon>
        <taxon>Insecta</taxon>
        <taxon>Pterygota</taxon>
        <taxon>Neoptera</taxon>
        <taxon>Endopterygota</taxon>
        <taxon>Lepidoptera</taxon>
        <taxon>Glossata</taxon>
        <taxon>Ditrysia</taxon>
        <taxon>Noctuoidea</taxon>
        <taxon>Erebidae</taxon>
        <taxon>Arctiinae</taxon>
        <taxon>Arctia</taxon>
    </lineage>
</organism>
<keyword evidence="5" id="KW-0679">Respiratory chain</keyword>
<dbReference type="EMBL" id="CADEBD010000422">
    <property type="protein sequence ID" value="CAB3254401.1"/>
    <property type="molecule type" value="Genomic_DNA"/>
</dbReference>
<comment type="similarity">
    <text evidence="2">Belongs to the complex I NDUFB4 subunit family.</text>
</comment>
<evidence type="ECO:0000313" key="18">
    <source>
        <dbReference type="Proteomes" id="UP000494256"/>
    </source>
</evidence>
<evidence type="ECO:0000256" key="6">
    <source>
        <dbReference type="ARBA" id="ARBA00022692"/>
    </source>
</evidence>
<evidence type="ECO:0000256" key="4">
    <source>
        <dbReference type="ARBA" id="ARBA00022448"/>
    </source>
</evidence>